<keyword evidence="5" id="KW-0560">Oxidoreductase</keyword>
<evidence type="ECO:0000256" key="3">
    <source>
        <dbReference type="ARBA" id="ARBA00022630"/>
    </source>
</evidence>
<dbReference type="RefSeq" id="WP_346758511.1">
    <property type="nucleotide sequence ID" value="NZ_JAUJEB010000002.1"/>
</dbReference>
<dbReference type="Pfam" id="PF01266">
    <property type="entry name" value="DAO"/>
    <property type="match status" value="1"/>
</dbReference>
<gene>
    <name evidence="8" type="ORF">QQ020_13975</name>
</gene>
<accession>A0ABT8L9W3</accession>
<dbReference type="Proteomes" id="UP001172083">
    <property type="component" value="Unassembled WGS sequence"/>
</dbReference>
<dbReference type="InterPro" id="IPR007867">
    <property type="entry name" value="GMC_OxRtase_C"/>
</dbReference>
<evidence type="ECO:0000313" key="8">
    <source>
        <dbReference type="EMBL" id="MDN5213171.1"/>
    </source>
</evidence>
<proteinExistence type="inferred from homology"/>
<dbReference type="InterPro" id="IPR006076">
    <property type="entry name" value="FAD-dep_OxRdtase"/>
</dbReference>
<evidence type="ECO:0000259" key="7">
    <source>
        <dbReference type="Pfam" id="PF05199"/>
    </source>
</evidence>
<sequence>MHKDLATLTNQHTVTCDLCIVGAGAAGISMAMDWLDAGKNVVLLEAGGFEFDVETQSLNNGTNIGQRYYALPATRLRFFGGTTMHWGGYCTPLDPIDFEARPYVLHSGWPISFTEFAAFLPAASKMVEIDNETWDLDTYIAGKENYTPLDLNPSVYYSKLFKFSPPTRFGTKYRKALVASTSITVYTHANLTDITLDEEGKVVEKVQAKSLNGNKMTISANHYVLAMGAIQNARMLLVNNKQHKQGIGNHNDLVGRYFMEHPEVKTGQIFLKRPQSMKLYFFDYTKIKMYSELAIAEAAQRAHGILNVTAALHPKKLSGDWAWINKLPEDGKESYDFWVQAEKQISASPPSDVDTKKYLAYQMQIRMEQSPNPNSRITLDSKKDKLGIAEPILNWQLTELERNSIKDMHTLLGKELIQSDVGRLHAPEWVFDTSLEWPATLGGGWHHLGTTRMHNDPKKGVVDANCTIHGINNLHVAGSSCFTTAGAANPTLSLIALTLRLSKHLKQLITK</sequence>
<keyword evidence="9" id="KW-1185">Reference proteome</keyword>
<dbReference type="InterPro" id="IPR051473">
    <property type="entry name" value="P2Ox-like"/>
</dbReference>
<organism evidence="8 9">
    <name type="scientific">Agaribacillus aureus</name>
    <dbReference type="NCBI Taxonomy" id="3051825"/>
    <lineage>
        <taxon>Bacteria</taxon>
        <taxon>Pseudomonadati</taxon>
        <taxon>Bacteroidota</taxon>
        <taxon>Cytophagia</taxon>
        <taxon>Cytophagales</taxon>
        <taxon>Splendidivirgaceae</taxon>
        <taxon>Agaribacillus</taxon>
    </lineage>
</organism>
<comment type="caution">
    <text evidence="8">The sequence shown here is derived from an EMBL/GenBank/DDBJ whole genome shotgun (WGS) entry which is preliminary data.</text>
</comment>
<dbReference type="PANTHER" id="PTHR42784:SF1">
    <property type="entry name" value="PYRANOSE 2-OXIDASE"/>
    <property type="match status" value="1"/>
</dbReference>
<evidence type="ECO:0000259" key="6">
    <source>
        <dbReference type="Pfam" id="PF01266"/>
    </source>
</evidence>
<dbReference type="Gene3D" id="3.50.50.60">
    <property type="entry name" value="FAD/NAD(P)-binding domain"/>
    <property type="match status" value="2"/>
</dbReference>
<feature type="domain" description="Glucose-methanol-choline oxidoreductase C-terminal" evidence="7">
    <location>
        <begin position="371"/>
        <end position="497"/>
    </location>
</feature>
<dbReference type="SUPFAM" id="SSF51905">
    <property type="entry name" value="FAD/NAD(P)-binding domain"/>
    <property type="match status" value="1"/>
</dbReference>
<name>A0ABT8L9W3_9BACT</name>
<evidence type="ECO:0000256" key="1">
    <source>
        <dbReference type="ARBA" id="ARBA00001974"/>
    </source>
</evidence>
<comment type="similarity">
    <text evidence="2">Belongs to the GMC oxidoreductase family.</text>
</comment>
<keyword evidence="4" id="KW-0274">FAD</keyword>
<dbReference type="InterPro" id="IPR036188">
    <property type="entry name" value="FAD/NAD-bd_sf"/>
</dbReference>
<evidence type="ECO:0000256" key="4">
    <source>
        <dbReference type="ARBA" id="ARBA00022827"/>
    </source>
</evidence>
<feature type="domain" description="FAD dependent oxidoreductase" evidence="6">
    <location>
        <begin position="17"/>
        <end position="230"/>
    </location>
</feature>
<reference evidence="8" key="1">
    <citation type="submission" date="2023-06" db="EMBL/GenBank/DDBJ databases">
        <title>Genomic of Agaribacillus aureum.</title>
        <authorList>
            <person name="Wang G."/>
        </authorList>
    </citation>
    <scope>NUCLEOTIDE SEQUENCE</scope>
    <source>
        <strain evidence="8">BMA12</strain>
    </source>
</reference>
<evidence type="ECO:0000313" key="9">
    <source>
        <dbReference type="Proteomes" id="UP001172083"/>
    </source>
</evidence>
<keyword evidence="3" id="KW-0285">Flavoprotein</keyword>
<dbReference type="EMBL" id="JAUJEB010000002">
    <property type="protein sequence ID" value="MDN5213171.1"/>
    <property type="molecule type" value="Genomic_DNA"/>
</dbReference>
<comment type="cofactor">
    <cofactor evidence="1">
        <name>FAD</name>
        <dbReference type="ChEBI" id="CHEBI:57692"/>
    </cofactor>
</comment>
<evidence type="ECO:0000256" key="2">
    <source>
        <dbReference type="ARBA" id="ARBA00010790"/>
    </source>
</evidence>
<dbReference type="Pfam" id="PF05199">
    <property type="entry name" value="GMC_oxred_C"/>
    <property type="match status" value="1"/>
</dbReference>
<dbReference type="PANTHER" id="PTHR42784">
    <property type="entry name" value="PYRANOSE 2-OXIDASE"/>
    <property type="match status" value="1"/>
</dbReference>
<protein>
    <submittedName>
        <fullName evidence="8">GMC family oxidoreductase</fullName>
    </submittedName>
</protein>
<evidence type="ECO:0000256" key="5">
    <source>
        <dbReference type="ARBA" id="ARBA00023002"/>
    </source>
</evidence>